<organism evidence="7 8">
    <name type="scientific">Leeia aquatica</name>
    <dbReference type="NCBI Taxonomy" id="2725557"/>
    <lineage>
        <taxon>Bacteria</taxon>
        <taxon>Pseudomonadati</taxon>
        <taxon>Pseudomonadota</taxon>
        <taxon>Betaproteobacteria</taxon>
        <taxon>Neisseriales</taxon>
        <taxon>Leeiaceae</taxon>
        <taxon>Leeia</taxon>
    </lineage>
</organism>
<keyword evidence="4" id="KW-0804">Transcription</keyword>
<evidence type="ECO:0000256" key="2">
    <source>
        <dbReference type="ARBA" id="ARBA00023015"/>
    </source>
</evidence>
<evidence type="ECO:0000256" key="1">
    <source>
        <dbReference type="ARBA" id="ARBA00022491"/>
    </source>
</evidence>
<keyword evidence="1" id="KW-0678">Repressor</keyword>
<dbReference type="Gene3D" id="1.10.1660.10">
    <property type="match status" value="1"/>
</dbReference>
<dbReference type="PANTHER" id="PTHR30204">
    <property type="entry name" value="REDOX-CYCLING DRUG-SENSING TRANSCRIPTIONAL ACTIVATOR SOXR"/>
    <property type="match status" value="1"/>
</dbReference>
<name>A0A847RX47_9NEIS</name>
<feature type="coiled-coil region" evidence="5">
    <location>
        <begin position="80"/>
        <end position="107"/>
    </location>
</feature>
<protein>
    <submittedName>
        <fullName evidence="7">MerR family transcriptional regulator</fullName>
    </submittedName>
</protein>
<keyword evidence="3" id="KW-0238">DNA-binding</keyword>
<accession>A0A847RX47</accession>
<evidence type="ECO:0000256" key="3">
    <source>
        <dbReference type="ARBA" id="ARBA00023125"/>
    </source>
</evidence>
<dbReference type="GO" id="GO:0003700">
    <property type="term" value="F:DNA-binding transcription factor activity"/>
    <property type="evidence" value="ECO:0007669"/>
    <property type="project" value="InterPro"/>
</dbReference>
<evidence type="ECO:0000259" key="6">
    <source>
        <dbReference type="PROSITE" id="PS50937"/>
    </source>
</evidence>
<proteinExistence type="predicted"/>
<evidence type="ECO:0000313" key="8">
    <source>
        <dbReference type="Proteomes" id="UP000587991"/>
    </source>
</evidence>
<evidence type="ECO:0000313" key="7">
    <source>
        <dbReference type="EMBL" id="NLR75730.1"/>
    </source>
</evidence>
<dbReference type="PANTHER" id="PTHR30204:SF69">
    <property type="entry name" value="MERR-FAMILY TRANSCRIPTIONAL REGULATOR"/>
    <property type="match status" value="1"/>
</dbReference>
<keyword evidence="2" id="KW-0805">Transcription regulation</keyword>
<keyword evidence="8" id="KW-1185">Reference proteome</keyword>
<dbReference type="InterPro" id="IPR000551">
    <property type="entry name" value="MerR-type_HTH_dom"/>
</dbReference>
<dbReference type="SMART" id="SM00422">
    <property type="entry name" value="HTH_MERR"/>
    <property type="match status" value="1"/>
</dbReference>
<dbReference type="SUPFAM" id="SSF46955">
    <property type="entry name" value="Putative DNA-binding domain"/>
    <property type="match status" value="1"/>
</dbReference>
<feature type="domain" description="HTH merR-type" evidence="6">
    <location>
        <begin position="1"/>
        <end position="68"/>
    </location>
</feature>
<dbReference type="InterPro" id="IPR009061">
    <property type="entry name" value="DNA-bd_dom_put_sf"/>
</dbReference>
<evidence type="ECO:0000256" key="5">
    <source>
        <dbReference type="SAM" id="Coils"/>
    </source>
</evidence>
<dbReference type="PROSITE" id="PS50937">
    <property type="entry name" value="HTH_MERR_2"/>
    <property type="match status" value="1"/>
</dbReference>
<dbReference type="EMBL" id="JABAIM010000002">
    <property type="protein sequence ID" value="NLR75730.1"/>
    <property type="molecule type" value="Genomic_DNA"/>
</dbReference>
<sequence>MKIGMLAQATGVSRETLRFYEQRGLLRASRLGNGYRDYPQASVLLVQYIRNAQRLGFTLAEISARLPDIWDAPDPAQKVMEVLQLKLQELDQRILALQTLRQQLAHEIVQQCPLLGERTQAPATCPPGWAQQ</sequence>
<comment type="caution">
    <text evidence="7">The sequence shown here is derived from an EMBL/GenBank/DDBJ whole genome shotgun (WGS) entry which is preliminary data.</text>
</comment>
<dbReference type="Pfam" id="PF13411">
    <property type="entry name" value="MerR_1"/>
    <property type="match status" value="1"/>
</dbReference>
<dbReference type="PRINTS" id="PR00040">
    <property type="entry name" value="HTHMERR"/>
</dbReference>
<dbReference type="PROSITE" id="PS00552">
    <property type="entry name" value="HTH_MERR_1"/>
    <property type="match status" value="1"/>
</dbReference>
<dbReference type="AlphaFoldDB" id="A0A847RX47"/>
<dbReference type="GO" id="GO:0003677">
    <property type="term" value="F:DNA binding"/>
    <property type="evidence" value="ECO:0007669"/>
    <property type="project" value="UniProtKB-KW"/>
</dbReference>
<gene>
    <name evidence="7" type="ORF">HF682_11205</name>
</gene>
<dbReference type="Proteomes" id="UP000587991">
    <property type="component" value="Unassembled WGS sequence"/>
</dbReference>
<keyword evidence="5" id="KW-0175">Coiled coil</keyword>
<dbReference type="InterPro" id="IPR047057">
    <property type="entry name" value="MerR_fam"/>
</dbReference>
<reference evidence="7 8" key="1">
    <citation type="submission" date="2020-04" db="EMBL/GenBank/DDBJ databases">
        <title>Draft genome of Leeia sp. IMCC25680.</title>
        <authorList>
            <person name="Song J."/>
            <person name="Cho J.-C."/>
        </authorList>
    </citation>
    <scope>NUCLEOTIDE SEQUENCE [LARGE SCALE GENOMIC DNA]</scope>
    <source>
        <strain evidence="7 8">IMCC25680</strain>
    </source>
</reference>
<evidence type="ECO:0000256" key="4">
    <source>
        <dbReference type="ARBA" id="ARBA00023163"/>
    </source>
</evidence>